<proteinExistence type="predicted"/>
<comment type="caution">
    <text evidence="1">The sequence shown here is derived from an EMBL/GenBank/DDBJ whole genome shotgun (WGS) entry which is preliminary data.</text>
</comment>
<reference evidence="2" key="1">
    <citation type="journal article" date="2019" name="Int. J. Syst. Evol. Microbiol.">
        <title>The Global Catalogue of Microorganisms (GCM) 10K type strain sequencing project: providing services to taxonomists for standard genome sequencing and annotation.</title>
        <authorList>
            <consortium name="The Broad Institute Genomics Platform"/>
            <consortium name="The Broad Institute Genome Sequencing Center for Infectious Disease"/>
            <person name="Wu L."/>
            <person name="Ma J."/>
        </authorList>
    </citation>
    <scope>NUCLEOTIDE SEQUENCE [LARGE SCALE GENOMIC DNA]</scope>
    <source>
        <strain evidence="2">JCM 14303</strain>
    </source>
</reference>
<name>A0ABP4LRP4_9ACTN</name>
<keyword evidence="2" id="KW-1185">Reference proteome</keyword>
<dbReference type="Proteomes" id="UP001500363">
    <property type="component" value="Unassembled WGS sequence"/>
</dbReference>
<organism evidence="1 2">
    <name type="scientific">Kribbella lupini</name>
    <dbReference type="NCBI Taxonomy" id="291602"/>
    <lineage>
        <taxon>Bacteria</taxon>
        <taxon>Bacillati</taxon>
        <taxon>Actinomycetota</taxon>
        <taxon>Actinomycetes</taxon>
        <taxon>Propionibacteriales</taxon>
        <taxon>Kribbellaceae</taxon>
        <taxon>Kribbella</taxon>
    </lineage>
</organism>
<evidence type="ECO:0000313" key="1">
    <source>
        <dbReference type="EMBL" id="GAA1528688.1"/>
    </source>
</evidence>
<gene>
    <name evidence="1" type="ORF">GCM10009741_33150</name>
</gene>
<accession>A0ABP4LRP4</accession>
<sequence length="79" mass="8218">MVSREEVGAAVGRWGSCAVAEDHLAAVFQYGVQDLVVEAVAGEGCGGGDRWETGFGDELVEEVRRTGHGRIVSEVGLGA</sequence>
<dbReference type="EMBL" id="BAAANC010000002">
    <property type="protein sequence ID" value="GAA1528688.1"/>
    <property type="molecule type" value="Genomic_DNA"/>
</dbReference>
<evidence type="ECO:0000313" key="2">
    <source>
        <dbReference type="Proteomes" id="UP001500363"/>
    </source>
</evidence>
<protein>
    <submittedName>
        <fullName evidence="1">Uncharacterized protein</fullName>
    </submittedName>
</protein>